<dbReference type="Proteomes" id="UP000230292">
    <property type="component" value="Unassembled WGS sequence"/>
</dbReference>
<dbReference type="AlphaFoldDB" id="A0A2M7H4K7"/>
<sequence>MKQSLSKIESAFLEEISQVSDADKIEEIRVSYLGRKAGQLTVLLRGLKDLSIEEKKLIGPAANLLRQKIESTLTEALQKAGSSAVPEFDLSLPGKISQDKSLGHLHPITQINRELIRIFQSMGFQVLEGPELDNDYYNFEGLNFPFDHPARDIQDTFFIDSKITREEPRDFTRNDWVMRTQTSNMQVRVLEQAEPPVRCIIPGRVFRNEAIDATHEHTFYQLEGFVVDENINIGQLVWTLKEIFRQIFKQEVKLRLRPGFFPFVEPGYEVDMFCVFCGGSDVSCKVCKGLGWVEMLGAGMIHPNVLAAAGYDAGRYTGFAFGIGTGRLAMLKYNIPDYRLYMQGDLRFLEQF</sequence>
<gene>
    <name evidence="13" type="primary">pheS</name>
    <name evidence="15" type="ORF">COW24_01720</name>
</gene>
<dbReference type="Pfam" id="PF02912">
    <property type="entry name" value="Phe_tRNA-synt_N"/>
    <property type="match status" value="1"/>
</dbReference>
<comment type="cofactor">
    <cofactor evidence="13">
        <name>Mg(2+)</name>
        <dbReference type="ChEBI" id="CHEBI:18420"/>
    </cofactor>
    <text evidence="13">Binds 2 magnesium ions per tetramer.</text>
</comment>
<dbReference type="PANTHER" id="PTHR11538:SF41">
    <property type="entry name" value="PHENYLALANINE--TRNA LIGASE, MITOCHONDRIAL"/>
    <property type="match status" value="1"/>
</dbReference>
<dbReference type="InterPro" id="IPR006195">
    <property type="entry name" value="aa-tRNA-synth_II"/>
</dbReference>
<evidence type="ECO:0000313" key="15">
    <source>
        <dbReference type="EMBL" id="PIW37159.1"/>
    </source>
</evidence>
<evidence type="ECO:0000256" key="2">
    <source>
        <dbReference type="ARBA" id="ARBA00010207"/>
    </source>
</evidence>
<dbReference type="SUPFAM" id="SSF55681">
    <property type="entry name" value="Class II aaRS and biotin synthetases"/>
    <property type="match status" value="1"/>
</dbReference>
<evidence type="ECO:0000256" key="12">
    <source>
        <dbReference type="ARBA" id="ARBA00049255"/>
    </source>
</evidence>
<comment type="subunit">
    <text evidence="3 13">Tetramer of two alpha and two beta subunits.</text>
</comment>
<dbReference type="GO" id="GO:0000287">
    <property type="term" value="F:magnesium ion binding"/>
    <property type="evidence" value="ECO:0007669"/>
    <property type="project" value="UniProtKB-UniRule"/>
</dbReference>
<dbReference type="GO" id="GO:0000049">
    <property type="term" value="F:tRNA binding"/>
    <property type="evidence" value="ECO:0007669"/>
    <property type="project" value="InterPro"/>
</dbReference>
<keyword evidence="7 13" id="KW-0547">Nucleotide-binding</keyword>
<dbReference type="EMBL" id="PFGC01000020">
    <property type="protein sequence ID" value="PIW37159.1"/>
    <property type="molecule type" value="Genomic_DNA"/>
</dbReference>
<feature type="binding site" evidence="13">
    <location>
        <position position="265"/>
    </location>
    <ligand>
        <name>Mg(2+)</name>
        <dbReference type="ChEBI" id="CHEBI:18420"/>
        <note>shared with beta subunit</note>
    </ligand>
</feature>
<dbReference type="GO" id="GO:0005737">
    <property type="term" value="C:cytoplasm"/>
    <property type="evidence" value="ECO:0007669"/>
    <property type="project" value="UniProtKB-SubCell"/>
</dbReference>
<keyword evidence="6 13" id="KW-0479">Metal-binding</keyword>
<keyword evidence="4 13" id="KW-0963">Cytoplasm</keyword>
<evidence type="ECO:0000256" key="3">
    <source>
        <dbReference type="ARBA" id="ARBA00011209"/>
    </source>
</evidence>
<evidence type="ECO:0000256" key="5">
    <source>
        <dbReference type="ARBA" id="ARBA00022598"/>
    </source>
</evidence>
<evidence type="ECO:0000256" key="4">
    <source>
        <dbReference type="ARBA" id="ARBA00022490"/>
    </source>
</evidence>
<dbReference type="Pfam" id="PF01409">
    <property type="entry name" value="tRNA-synt_2d"/>
    <property type="match status" value="1"/>
</dbReference>
<dbReference type="Gene3D" id="3.30.930.10">
    <property type="entry name" value="Bira Bifunctional Protein, Domain 2"/>
    <property type="match status" value="1"/>
</dbReference>
<dbReference type="NCBIfam" id="TIGR00468">
    <property type="entry name" value="pheS"/>
    <property type="match status" value="1"/>
</dbReference>
<comment type="catalytic activity">
    <reaction evidence="12 13">
        <text>tRNA(Phe) + L-phenylalanine + ATP = L-phenylalanyl-tRNA(Phe) + AMP + diphosphate + H(+)</text>
        <dbReference type="Rhea" id="RHEA:19413"/>
        <dbReference type="Rhea" id="RHEA-COMP:9668"/>
        <dbReference type="Rhea" id="RHEA-COMP:9699"/>
        <dbReference type="ChEBI" id="CHEBI:15378"/>
        <dbReference type="ChEBI" id="CHEBI:30616"/>
        <dbReference type="ChEBI" id="CHEBI:33019"/>
        <dbReference type="ChEBI" id="CHEBI:58095"/>
        <dbReference type="ChEBI" id="CHEBI:78442"/>
        <dbReference type="ChEBI" id="CHEBI:78531"/>
        <dbReference type="ChEBI" id="CHEBI:456215"/>
        <dbReference type="EC" id="6.1.1.20"/>
    </reaction>
</comment>
<dbReference type="PANTHER" id="PTHR11538">
    <property type="entry name" value="PHENYLALANYL-TRNA SYNTHETASE"/>
    <property type="match status" value="1"/>
</dbReference>
<evidence type="ECO:0000256" key="9">
    <source>
        <dbReference type="ARBA" id="ARBA00022842"/>
    </source>
</evidence>
<dbReference type="GO" id="GO:0004826">
    <property type="term" value="F:phenylalanine-tRNA ligase activity"/>
    <property type="evidence" value="ECO:0007669"/>
    <property type="project" value="UniProtKB-UniRule"/>
</dbReference>
<reference evidence="15 16" key="1">
    <citation type="submission" date="2017-09" db="EMBL/GenBank/DDBJ databases">
        <title>Depth-based differentiation of microbial function through sediment-hosted aquifers and enrichment of novel symbionts in the deep terrestrial subsurface.</title>
        <authorList>
            <person name="Probst A.J."/>
            <person name="Ladd B."/>
            <person name="Jarett J.K."/>
            <person name="Geller-Mcgrath D.E."/>
            <person name="Sieber C.M."/>
            <person name="Emerson J.B."/>
            <person name="Anantharaman K."/>
            <person name="Thomas B.C."/>
            <person name="Malmstrom R."/>
            <person name="Stieglmeier M."/>
            <person name="Klingl A."/>
            <person name="Woyke T."/>
            <person name="Ryan C.M."/>
            <person name="Banfield J.F."/>
        </authorList>
    </citation>
    <scope>NUCLEOTIDE SEQUENCE [LARGE SCALE GENOMIC DNA]</scope>
    <source>
        <strain evidence="15">CG15_BIG_FIL_POST_REV_8_21_14_020_45_12</strain>
    </source>
</reference>
<evidence type="ECO:0000256" key="6">
    <source>
        <dbReference type="ARBA" id="ARBA00022723"/>
    </source>
</evidence>
<name>A0A2M7H4K7_9BACT</name>
<dbReference type="InterPro" id="IPR004188">
    <property type="entry name" value="Phe-tRNA_ligase_II_N"/>
</dbReference>
<keyword evidence="9 13" id="KW-0460">Magnesium</keyword>
<evidence type="ECO:0000256" key="13">
    <source>
        <dbReference type="HAMAP-Rule" id="MF_00281"/>
    </source>
</evidence>
<feature type="domain" description="Aminoacyl-transfer RNA synthetases class-II family profile" evidence="14">
    <location>
        <begin position="109"/>
        <end position="331"/>
    </location>
</feature>
<comment type="caution">
    <text evidence="15">The sequence shown here is derived from an EMBL/GenBank/DDBJ whole genome shotgun (WGS) entry which is preliminary data.</text>
</comment>
<dbReference type="GO" id="GO:0005524">
    <property type="term" value="F:ATP binding"/>
    <property type="evidence" value="ECO:0007669"/>
    <property type="project" value="UniProtKB-UniRule"/>
</dbReference>
<evidence type="ECO:0000256" key="8">
    <source>
        <dbReference type="ARBA" id="ARBA00022840"/>
    </source>
</evidence>
<protein>
    <recommendedName>
        <fullName evidence="13">Phenylalanine--tRNA ligase alpha subunit</fullName>
        <ecNumber evidence="13">6.1.1.20</ecNumber>
    </recommendedName>
    <alternativeName>
        <fullName evidence="13">Phenylalanyl-tRNA synthetase alpha subunit</fullName>
        <shortName evidence="13">PheRS</shortName>
    </alternativeName>
</protein>
<keyword evidence="10 13" id="KW-0648">Protein biosynthesis</keyword>
<dbReference type="CDD" id="cd00496">
    <property type="entry name" value="PheRS_alpha_core"/>
    <property type="match status" value="1"/>
</dbReference>
<dbReference type="EC" id="6.1.1.20" evidence="13"/>
<dbReference type="SUPFAM" id="SSF46589">
    <property type="entry name" value="tRNA-binding arm"/>
    <property type="match status" value="1"/>
</dbReference>
<dbReference type="PROSITE" id="PS50862">
    <property type="entry name" value="AA_TRNA_LIGASE_II"/>
    <property type="match status" value="1"/>
</dbReference>
<evidence type="ECO:0000256" key="11">
    <source>
        <dbReference type="ARBA" id="ARBA00023146"/>
    </source>
</evidence>
<dbReference type="InterPro" id="IPR045864">
    <property type="entry name" value="aa-tRNA-synth_II/BPL/LPL"/>
</dbReference>
<comment type="similarity">
    <text evidence="2 13">Belongs to the class-II aminoacyl-tRNA synthetase family. Phe-tRNA synthetase alpha subunit type 1 subfamily.</text>
</comment>
<organism evidence="15 16">
    <name type="scientific">Candidatus Kerfeldbacteria bacterium CG15_BIG_FIL_POST_REV_8_21_14_020_45_12</name>
    <dbReference type="NCBI Taxonomy" id="2014247"/>
    <lineage>
        <taxon>Bacteria</taxon>
        <taxon>Candidatus Kerfeldiibacteriota</taxon>
    </lineage>
</organism>
<dbReference type="InterPro" id="IPR022911">
    <property type="entry name" value="Phe_tRNA_ligase_alpha1_bac"/>
</dbReference>
<proteinExistence type="inferred from homology"/>
<keyword evidence="5 13" id="KW-0436">Ligase</keyword>
<evidence type="ECO:0000259" key="14">
    <source>
        <dbReference type="PROSITE" id="PS50862"/>
    </source>
</evidence>
<evidence type="ECO:0000256" key="10">
    <source>
        <dbReference type="ARBA" id="ARBA00022917"/>
    </source>
</evidence>
<dbReference type="HAMAP" id="MF_00281">
    <property type="entry name" value="Phe_tRNA_synth_alpha1"/>
    <property type="match status" value="1"/>
</dbReference>
<dbReference type="GO" id="GO:0006432">
    <property type="term" value="P:phenylalanyl-tRNA aminoacylation"/>
    <property type="evidence" value="ECO:0007669"/>
    <property type="project" value="UniProtKB-UniRule"/>
</dbReference>
<keyword evidence="8 13" id="KW-0067">ATP-binding</keyword>
<accession>A0A2M7H4K7</accession>
<dbReference type="InterPro" id="IPR004529">
    <property type="entry name" value="Phe-tRNA-synth_IIc_asu"/>
</dbReference>
<keyword evidence="11 13" id="KW-0030">Aminoacyl-tRNA synthetase</keyword>
<dbReference type="InterPro" id="IPR010978">
    <property type="entry name" value="tRNA-bd_arm"/>
</dbReference>
<dbReference type="InterPro" id="IPR002319">
    <property type="entry name" value="Phenylalanyl-tRNA_Synthase"/>
</dbReference>
<evidence type="ECO:0000256" key="1">
    <source>
        <dbReference type="ARBA" id="ARBA00004496"/>
    </source>
</evidence>
<evidence type="ECO:0000256" key="7">
    <source>
        <dbReference type="ARBA" id="ARBA00022741"/>
    </source>
</evidence>
<evidence type="ECO:0000313" key="16">
    <source>
        <dbReference type="Proteomes" id="UP000230292"/>
    </source>
</evidence>
<comment type="subcellular location">
    <subcellularLocation>
        <location evidence="1 13">Cytoplasm</location>
    </subcellularLocation>
</comment>